<keyword evidence="4" id="KW-1185">Reference proteome</keyword>
<dbReference type="SUPFAM" id="SSF81321">
    <property type="entry name" value="Family A G protein-coupled receptor-like"/>
    <property type="match status" value="1"/>
</dbReference>
<feature type="transmembrane region" description="Helical" evidence="2">
    <location>
        <begin position="236"/>
        <end position="258"/>
    </location>
</feature>
<feature type="transmembrane region" description="Helical" evidence="2">
    <location>
        <begin position="278"/>
        <end position="297"/>
    </location>
</feature>
<feature type="transmembrane region" description="Helical" evidence="2">
    <location>
        <begin position="31"/>
        <end position="53"/>
    </location>
</feature>
<name>A0AAD2CMW9_9STRA</name>
<evidence type="ECO:0000256" key="2">
    <source>
        <dbReference type="SAM" id="Phobius"/>
    </source>
</evidence>
<dbReference type="AlphaFoldDB" id="A0AAD2CMW9"/>
<keyword evidence="2" id="KW-0472">Membrane</keyword>
<feature type="transmembrane region" description="Helical" evidence="2">
    <location>
        <begin position="65"/>
        <end position="90"/>
    </location>
</feature>
<feature type="transmembrane region" description="Helical" evidence="2">
    <location>
        <begin position="110"/>
        <end position="131"/>
    </location>
</feature>
<evidence type="ECO:0000313" key="3">
    <source>
        <dbReference type="EMBL" id="CAJ1939971.1"/>
    </source>
</evidence>
<dbReference type="Proteomes" id="UP001295423">
    <property type="component" value="Unassembled WGS sequence"/>
</dbReference>
<dbReference type="Gene3D" id="1.20.1070.10">
    <property type="entry name" value="Rhodopsin 7-helix transmembrane proteins"/>
    <property type="match status" value="1"/>
</dbReference>
<feature type="transmembrane region" description="Helical" evidence="2">
    <location>
        <begin position="197"/>
        <end position="224"/>
    </location>
</feature>
<accession>A0AAD2CMW9</accession>
<feature type="region of interest" description="Disordered" evidence="1">
    <location>
        <begin position="340"/>
        <end position="360"/>
    </location>
</feature>
<sequence length="494" mass="56347">MEDEDAVGVDEDAVDVDEDIQPLSTAFVAVLYGKALINLVASFVCFFFIAAMLSKPTIRNNSYNLYVVFMIFPDGINTLFRVLTNVFLALNHGVHWYPPGFHYLDLFFWMFYYVCNFYLNVFVTFEINKLVEHCHRGRRIPVLKLQRTRRQIAGVYFFSACIASLMVLPVPFALYHITDDRRGKGKSGSGPNGWFNFFIATILFLLLMAGPLIFVLFVAVRMWIKKLLPKRGRLRVLTLFFLRVIILFSVFYIPVIFLTSKRNNMEDEYSDGAFALDTVLGVLAACQALTTLYMIWLKYDIRVAVKETWNKAFGRICCRCTSVDRSGEGEVHISGMFQAKKNSRNDEPQHPVAPLPQKKSSLIQQIKDACSVDDDFGMPFQESDAEGGEQNDAQDDSPKRSCSEDENCSVPLQEETDAPRNAPFLWEQIQSEWSDDDHDRSVAQRAEDTLSESPTNHLEQPEIKELEEKTETSTTNRIRSPESLHGAVESEYSV</sequence>
<evidence type="ECO:0000313" key="4">
    <source>
        <dbReference type="Proteomes" id="UP001295423"/>
    </source>
</evidence>
<feature type="region of interest" description="Disordered" evidence="1">
    <location>
        <begin position="374"/>
        <end position="494"/>
    </location>
</feature>
<feature type="compositionally biased region" description="Basic and acidic residues" evidence="1">
    <location>
        <begin position="437"/>
        <end position="448"/>
    </location>
</feature>
<feature type="compositionally biased region" description="Basic and acidic residues" evidence="1">
    <location>
        <begin position="459"/>
        <end position="471"/>
    </location>
</feature>
<keyword evidence="2" id="KW-1133">Transmembrane helix</keyword>
<reference evidence="3" key="1">
    <citation type="submission" date="2023-08" db="EMBL/GenBank/DDBJ databases">
        <authorList>
            <person name="Audoor S."/>
            <person name="Bilcke G."/>
        </authorList>
    </citation>
    <scope>NUCLEOTIDE SEQUENCE</scope>
</reference>
<proteinExistence type="predicted"/>
<organism evidence="3 4">
    <name type="scientific">Cylindrotheca closterium</name>
    <dbReference type="NCBI Taxonomy" id="2856"/>
    <lineage>
        <taxon>Eukaryota</taxon>
        <taxon>Sar</taxon>
        <taxon>Stramenopiles</taxon>
        <taxon>Ochrophyta</taxon>
        <taxon>Bacillariophyta</taxon>
        <taxon>Bacillariophyceae</taxon>
        <taxon>Bacillariophycidae</taxon>
        <taxon>Bacillariales</taxon>
        <taxon>Bacillariaceae</taxon>
        <taxon>Cylindrotheca</taxon>
    </lineage>
</organism>
<comment type="caution">
    <text evidence="3">The sequence shown here is derived from an EMBL/GenBank/DDBJ whole genome shotgun (WGS) entry which is preliminary data.</text>
</comment>
<dbReference type="EMBL" id="CAKOGP040000879">
    <property type="protein sequence ID" value="CAJ1939971.1"/>
    <property type="molecule type" value="Genomic_DNA"/>
</dbReference>
<feature type="transmembrane region" description="Helical" evidence="2">
    <location>
        <begin position="152"/>
        <end position="177"/>
    </location>
</feature>
<keyword evidence="2" id="KW-0812">Transmembrane</keyword>
<gene>
    <name evidence="3" type="ORF">CYCCA115_LOCUS6815</name>
</gene>
<feature type="compositionally biased region" description="Acidic residues" evidence="1">
    <location>
        <begin position="383"/>
        <end position="395"/>
    </location>
</feature>
<evidence type="ECO:0000256" key="1">
    <source>
        <dbReference type="SAM" id="MobiDB-lite"/>
    </source>
</evidence>
<protein>
    <submittedName>
        <fullName evidence="3">Uncharacterized protein</fullName>
    </submittedName>
</protein>